<evidence type="ECO:0000259" key="2">
    <source>
        <dbReference type="Pfam" id="PF07811"/>
    </source>
</evidence>
<dbReference type="InterPro" id="IPR012495">
    <property type="entry name" value="TadE-like_dom"/>
</dbReference>
<reference evidence="3 4" key="1">
    <citation type="submission" date="2021-07" db="EMBL/GenBank/DDBJ databases">
        <title>Actinomadura sp. PM05-2 isolated from lichen.</title>
        <authorList>
            <person name="Somphong A."/>
            <person name="Phongsopitanun W."/>
            <person name="Tanasupawat S."/>
            <person name="Peongsungnone V."/>
        </authorList>
    </citation>
    <scope>NUCLEOTIDE SEQUENCE [LARGE SCALE GENOMIC DNA]</scope>
    <source>
        <strain evidence="3 4">PM05-2</strain>
    </source>
</reference>
<dbReference type="EMBL" id="JAIBOA010000012">
    <property type="protein sequence ID" value="MBW8484704.1"/>
    <property type="molecule type" value="Genomic_DNA"/>
</dbReference>
<organism evidence="3 4">
    <name type="scientific">Actinomadura parmotrematis</name>
    <dbReference type="NCBI Taxonomy" id="2864039"/>
    <lineage>
        <taxon>Bacteria</taxon>
        <taxon>Bacillati</taxon>
        <taxon>Actinomycetota</taxon>
        <taxon>Actinomycetes</taxon>
        <taxon>Streptosporangiales</taxon>
        <taxon>Thermomonosporaceae</taxon>
        <taxon>Actinomadura</taxon>
    </lineage>
</organism>
<feature type="transmembrane region" description="Helical" evidence="1">
    <location>
        <begin position="16"/>
        <end position="37"/>
    </location>
</feature>
<name>A0ABS7FYH2_9ACTN</name>
<sequence length="142" mass="14762">MAGRWSEDRGASALEFALLTPIIVLVLLATVQFAMVYHARQVALAAAQAGARVARTAPAGGGWQAAAEDRARRDVDQIGPHLIAGLTVTSGEGGDQRWVQVSGTAIRVVPFMTVHVTQRSRGPVECFRPDVGAGTACQGGAG</sequence>
<keyword evidence="1" id="KW-0812">Transmembrane</keyword>
<dbReference type="Pfam" id="PF07811">
    <property type="entry name" value="TadE"/>
    <property type="match status" value="1"/>
</dbReference>
<comment type="caution">
    <text evidence="3">The sequence shown here is derived from an EMBL/GenBank/DDBJ whole genome shotgun (WGS) entry which is preliminary data.</text>
</comment>
<gene>
    <name evidence="3" type="ORF">K1Y72_20130</name>
</gene>
<feature type="domain" description="TadE-like" evidence="2">
    <location>
        <begin position="10"/>
        <end position="52"/>
    </location>
</feature>
<protein>
    <submittedName>
        <fullName evidence="3">Pilus assembly protein</fullName>
    </submittedName>
</protein>
<dbReference type="Proteomes" id="UP000774570">
    <property type="component" value="Unassembled WGS sequence"/>
</dbReference>
<evidence type="ECO:0000256" key="1">
    <source>
        <dbReference type="SAM" id="Phobius"/>
    </source>
</evidence>
<keyword evidence="1" id="KW-0472">Membrane</keyword>
<evidence type="ECO:0000313" key="3">
    <source>
        <dbReference type="EMBL" id="MBW8484704.1"/>
    </source>
</evidence>
<keyword evidence="4" id="KW-1185">Reference proteome</keyword>
<proteinExistence type="predicted"/>
<accession>A0ABS7FYH2</accession>
<keyword evidence="1" id="KW-1133">Transmembrane helix</keyword>
<dbReference type="RefSeq" id="WP_220167982.1">
    <property type="nucleotide sequence ID" value="NZ_JAIBOA010000012.1"/>
</dbReference>
<evidence type="ECO:0000313" key="4">
    <source>
        <dbReference type="Proteomes" id="UP000774570"/>
    </source>
</evidence>